<name>A0A1F7ZTY0_9EURO</name>
<sequence>MNLRLRRPAITVVHLRSDAVHHCRVRTVFPLGPSRRRKPRATDEVLSNSYTEPRAAKSSSSRELTPISKTDPADYVKELVFNYIYSTYDVVLKCTLEEPTALPDDSQRSVGFNSQESICVDASTIRQLLSVSAAEFVARLSPVEASYIEKLARDILSQIPCHKKYMPIQDLINLNIPPDRLGLFLSALALCCVYPKQIDGNASAYFLGSRYLLSYCSVKPSLDLCIAYYLQHLYLLKTGPDNQDITSLTMAIRTAHDLKVNERGSPDSCTLSAKLYLFLYFYDQCCAMSNNTPPLIKTTDYKANVFDYVLEEEPDFRPLLDILVANGQVLEALYGKPCDHSNIYHLEELLGCVSKSARKPMQPFLGLGGTNMNYEAPVQIHMFWYVHAKSNNHPSCHQSLTNRNGINRARITLRVHRLTLTEDWIPSMSICVRASQMILLLYFQTYNPSMAPGAATNLHKPGLPLLAMEGRMPLAWRQVKRIMASAFILIYAYWHGEVTFEEVCRGTAMALVLHECQRVRWGRELDGAMTVLRDIAGICGMTILPNLSSLLPDVDLGVLRVIAG</sequence>
<keyword evidence="3" id="KW-1185">Reference proteome</keyword>
<organism evidence="2 3">
    <name type="scientific">Aspergillus bombycis</name>
    <dbReference type="NCBI Taxonomy" id="109264"/>
    <lineage>
        <taxon>Eukaryota</taxon>
        <taxon>Fungi</taxon>
        <taxon>Dikarya</taxon>
        <taxon>Ascomycota</taxon>
        <taxon>Pezizomycotina</taxon>
        <taxon>Eurotiomycetes</taxon>
        <taxon>Eurotiomycetidae</taxon>
        <taxon>Eurotiales</taxon>
        <taxon>Aspergillaceae</taxon>
        <taxon>Aspergillus</taxon>
    </lineage>
</organism>
<evidence type="ECO:0000313" key="3">
    <source>
        <dbReference type="Proteomes" id="UP000179179"/>
    </source>
</evidence>
<protein>
    <recommendedName>
        <fullName evidence="4">Transcription factor domain-containing protein</fullName>
    </recommendedName>
</protein>
<dbReference type="OrthoDB" id="4478488at2759"/>
<feature type="compositionally biased region" description="Polar residues" evidence="1">
    <location>
        <begin position="45"/>
        <end position="63"/>
    </location>
</feature>
<evidence type="ECO:0008006" key="4">
    <source>
        <dbReference type="Google" id="ProtNLM"/>
    </source>
</evidence>
<dbReference type="STRING" id="109264.A0A1F7ZTY0"/>
<dbReference type="Proteomes" id="UP000179179">
    <property type="component" value="Unassembled WGS sequence"/>
</dbReference>
<dbReference type="EMBL" id="LYCR01000080">
    <property type="protein sequence ID" value="OGM42916.1"/>
    <property type="molecule type" value="Genomic_DNA"/>
</dbReference>
<dbReference type="CDD" id="cd12148">
    <property type="entry name" value="fungal_TF_MHR"/>
    <property type="match status" value="1"/>
</dbReference>
<dbReference type="RefSeq" id="XP_022386633.1">
    <property type="nucleotide sequence ID" value="XM_022534641.1"/>
</dbReference>
<comment type="caution">
    <text evidence="2">The sequence shown here is derived from an EMBL/GenBank/DDBJ whole genome shotgun (WGS) entry which is preliminary data.</text>
</comment>
<evidence type="ECO:0000313" key="2">
    <source>
        <dbReference type="EMBL" id="OGM42916.1"/>
    </source>
</evidence>
<gene>
    <name evidence="2" type="ORF">ABOM_007512</name>
</gene>
<proteinExistence type="predicted"/>
<feature type="region of interest" description="Disordered" evidence="1">
    <location>
        <begin position="32"/>
        <end position="67"/>
    </location>
</feature>
<dbReference type="AlphaFoldDB" id="A0A1F7ZTY0"/>
<accession>A0A1F7ZTY0</accession>
<reference evidence="2 3" key="1">
    <citation type="journal article" date="2016" name="Genome Biol. Evol.">
        <title>Draft genome sequence of an aflatoxigenic Aspergillus species, A. bombycis.</title>
        <authorList>
            <person name="Moore G.G."/>
            <person name="Mack B.M."/>
            <person name="Beltz S.B."/>
            <person name="Gilbert M.K."/>
        </authorList>
    </citation>
    <scope>NUCLEOTIDE SEQUENCE [LARGE SCALE GENOMIC DNA]</scope>
    <source>
        <strain evidence="3">NRRL 26010</strain>
    </source>
</reference>
<evidence type="ECO:0000256" key="1">
    <source>
        <dbReference type="SAM" id="MobiDB-lite"/>
    </source>
</evidence>
<dbReference type="GeneID" id="34450902"/>